<dbReference type="RefSeq" id="WP_111250972.1">
    <property type="nucleotide sequence ID" value="NZ_QKWH01000005.1"/>
</dbReference>
<feature type="transmembrane region" description="Helical" evidence="1">
    <location>
        <begin position="137"/>
        <end position="159"/>
    </location>
</feature>
<keyword evidence="1" id="KW-0812">Transmembrane</keyword>
<dbReference type="AlphaFoldDB" id="A0A2W5YFA1"/>
<evidence type="ECO:0008006" key="4">
    <source>
        <dbReference type="Google" id="ProtNLM"/>
    </source>
</evidence>
<evidence type="ECO:0000256" key="1">
    <source>
        <dbReference type="SAM" id="Phobius"/>
    </source>
</evidence>
<evidence type="ECO:0000313" key="3">
    <source>
        <dbReference type="Proteomes" id="UP000248783"/>
    </source>
</evidence>
<dbReference type="EMBL" id="QKWH01000005">
    <property type="protein sequence ID" value="PZR53181.1"/>
    <property type="molecule type" value="Genomic_DNA"/>
</dbReference>
<evidence type="ECO:0000313" key="2">
    <source>
        <dbReference type="EMBL" id="PZR53181.1"/>
    </source>
</evidence>
<reference evidence="2 3" key="1">
    <citation type="submission" date="2018-06" db="EMBL/GenBank/DDBJ databases">
        <title>Whole genome sequencing of a novel hydrocarbon degrading bacterial strain, PW21 isolated from oil contaminated produced water sample.</title>
        <authorList>
            <person name="Nagkirti P."/>
            <person name="Shaikh A."/>
            <person name="Gowdaman V."/>
            <person name="Engineer A.E."/>
            <person name="Dagar S."/>
            <person name="Dhakephalkar P.K."/>
        </authorList>
    </citation>
    <scope>NUCLEOTIDE SEQUENCE [LARGE SCALE GENOMIC DNA]</scope>
    <source>
        <strain evidence="2 3">PW21</strain>
    </source>
</reference>
<organism evidence="2 3">
    <name type="scientific">Xylanimonas oleitrophica</name>
    <dbReference type="NCBI Taxonomy" id="2607479"/>
    <lineage>
        <taxon>Bacteria</taxon>
        <taxon>Bacillati</taxon>
        <taxon>Actinomycetota</taxon>
        <taxon>Actinomycetes</taxon>
        <taxon>Micrococcales</taxon>
        <taxon>Promicromonosporaceae</taxon>
        <taxon>Xylanimonas</taxon>
    </lineage>
</organism>
<feature type="transmembrane region" description="Helical" evidence="1">
    <location>
        <begin position="7"/>
        <end position="31"/>
    </location>
</feature>
<feature type="transmembrane region" description="Helical" evidence="1">
    <location>
        <begin position="37"/>
        <end position="58"/>
    </location>
</feature>
<dbReference type="Pfam" id="PF06695">
    <property type="entry name" value="Sm_multidrug_ex"/>
    <property type="match status" value="1"/>
</dbReference>
<gene>
    <name evidence="2" type="ORF">DNL40_09335</name>
</gene>
<accession>A0A2W5YFA1</accession>
<dbReference type="Proteomes" id="UP000248783">
    <property type="component" value="Unassembled WGS sequence"/>
</dbReference>
<keyword evidence="1" id="KW-0472">Membrane</keyword>
<sequence length="166" mass="17055">MSTDVWWGLAATFLGGAIPWLEAVVVIPAGIVAGLPTVPVIMAGTTGNLLTVGLAAFAGERIKERWSAWRARRASRSADAEAEERRAHRAARRQARIDRVMARGGLPLLALVGPLGLGTQLSALAAVAAGVGAARTFVWIGAATVLWCVVAAVAAVNGLELLGLGG</sequence>
<keyword evidence="3" id="KW-1185">Reference proteome</keyword>
<feature type="transmembrane region" description="Helical" evidence="1">
    <location>
        <begin position="106"/>
        <end position="131"/>
    </location>
</feature>
<comment type="caution">
    <text evidence="2">The sequence shown here is derived from an EMBL/GenBank/DDBJ whole genome shotgun (WGS) entry which is preliminary data.</text>
</comment>
<dbReference type="InterPro" id="IPR009577">
    <property type="entry name" value="Sm_multidrug_ex"/>
</dbReference>
<proteinExistence type="predicted"/>
<name>A0A2W5YFA1_9MICO</name>
<keyword evidence="1" id="KW-1133">Transmembrane helix</keyword>
<protein>
    <recommendedName>
        <fullName evidence="4">Small multi-drug export protein</fullName>
    </recommendedName>
</protein>